<dbReference type="AlphaFoldDB" id="A0A9P5N7K7"/>
<gene>
    <name evidence="1" type="ORF">CPB84DRAFT_730756</name>
</gene>
<organism evidence="1 2">
    <name type="scientific">Gymnopilus junonius</name>
    <name type="common">Spectacular rustgill mushroom</name>
    <name type="synonym">Gymnopilus spectabilis subsp. junonius</name>
    <dbReference type="NCBI Taxonomy" id="109634"/>
    <lineage>
        <taxon>Eukaryota</taxon>
        <taxon>Fungi</taxon>
        <taxon>Dikarya</taxon>
        <taxon>Basidiomycota</taxon>
        <taxon>Agaricomycotina</taxon>
        <taxon>Agaricomycetes</taxon>
        <taxon>Agaricomycetidae</taxon>
        <taxon>Agaricales</taxon>
        <taxon>Agaricineae</taxon>
        <taxon>Hymenogastraceae</taxon>
        <taxon>Gymnopilus</taxon>
    </lineage>
</organism>
<protein>
    <submittedName>
        <fullName evidence="1">Uncharacterized protein</fullName>
    </submittedName>
</protein>
<dbReference type="Proteomes" id="UP000724874">
    <property type="component" value="Unassembled WGS sequence"/>
</dbReference>
<reference evidence="1" key="1">
    <citation type="submission" date="2020-11" db="EMBL/GenBank/DDBJ databases">
        <authorList>
            <consortium name="DOE Joint Genome Institute"/>
            <person name="Ahrendt S."/>
            <person name="Riley R."/>
            <person name="Andreopoulos W."/>
            <person name="LaButti K."/>
            <person name="Pangilinan J."/>
            <person name="Ruiz-duenas F.J."/>
            <person name="Barrasa J.M."/>
            <person name="Sanchez-Garcia M."/>
            <person name="Camarero S."/>
            <person name="Miyauchi S."/>
            <person name="Serrano A."/>
            <person name="Linde D."/>
            <person name="Babiker R."/>
            <person name="Drula E."/>
            <person name="Ayuso-Fernandez I."/>
            <person name="Pacheco R."/>
            <person name="Padilla G."/>
            <person name="Ferreira P."/>
            <person name="Barriuso J."/>
            <person name="Kellner H."/>
            <person name="Castanera R."/>
            <person name="Alfaro M."/>
            <person name="Ramirez L."/>
            <person name="Pisabarro A.G."/>
            <person name="Kuo A."/>
            <person name="Tritt A."/>
            <person name="Lipzen A."/>
            <person name="He G."/>
            <person name="Yan M."/>
            <person name="Ng V."/>
            <person name="Cullen D."/>
            <person name="Martin F."/>
            <person name="Rosso M.-N."/>
            <person name="Henrissat B."/>
            <person name="Hibbett D."/>
            <person name="Martinez A.T."/>
            <person name="Grigoriev I.V."/>
        </authorList>
    </citation>
    <scope>NUCLEOTIDE SEQUENCE</scope>
    <source>
        <strain evidence="1">AH 44721</strain>
    </source>
</reference>
<evidence type="ECO:0000313" key="1">
    <source>
        <dbReference type="EMBL" id="KAF8871736.1"/>
    </source>
</evidence>
<keyword evidence="2" id="KW-1185">Reference proteome</keyword>
<accession>A0A9P5N7K7</accession>
<evidence type="ECO:0000313" key="2">
    <source>
        <dbReference type="Proteomes" id="UP000724874"/>
    </source>
</evidence>
<dbReference type="EMBL" id="JADNYJ010000295">
    <property type="protein sequence ID" value="KAF8871736.1"/>
    <property type="molecule type" value="Genomic_DNA"/>
</dbReference>
<sequence>MLGHIINPRTRACTTSRTLNLRGECRYPILRRSLARQQSTLPPSDTSPIPIHIPTNSNTRRRLLTYLGIGFTSAFVVNLFSSNTIHGDAKRNDVPIPENEIGKVGAFNPYKFDNAIETDGDTHIESNPSPGILRRDSFQLGSNFPIEDVIATSERDFSPTLSWSVSPSLTGTMAPSGRLPCTSPLSCRPRRHLGRLL</sequence>
<name>A0A9P5N7K7_GYMJU</name>
<proteinExistence type="predicted"/>
<comment type="caution">
    <text evidence="1">The sequence shown here is derived from an EMBL/GenBank/DDBJ whole genome shotgun (WGS) entry which is preliminary data.</text>
</comment>